<evidence type="ECO:0000256" key="1">
    <source>
        <dbReference type="ARBA" id="ARBA00004651"/>
    </source>
</evidence>
<comment type="subcellular location">
    <subcellularLocation>
        <location evidence="1 7">Cell membrane</location>
        <topology evidence="1 7">Multi-pass membrane protein</topology>
    </subcellularLocation>
</comment>
<dbReference type="Pfam" id="PF00528">
    <property type="entry name" value="BPD_transp_1"/>
    <property type="match status" value="1"/>
</dbReference>
<sequence length="293" mass="32914">MKRSIGEIAFDTANICLMLVLGFVTLYPFWYVVALSFHDSAVTSYFDVYFWPKVFTLDNFRIVFVTNALIDGFVITILRTVIGALSSVLMCGLLAYGLSKKYLIGRTLFLNIVIITMFFGGGLIPFYILLKNLMLLNTFWVYIIPSLLNAWTVILMKTYFSNLPESIEESAKVDGANDLTIFFKIIVPMSMPLIATMLLFAAVGHWNDWVSGEMFVMDPKLLPVQTILMRMITQVNASAMIQQSMSMEFVAKSPAIESIKMAAIVVTTVPIILVYPFLQKYFVQGVMIGSVKG</sequence>
<evidence type="ECO:0000313" key="9">
    <source>
        <dbReference type="EMBL" id="RAV21622.1"/>
    </source>
</evidence>
<protein>
    <submittedName>
        <fullName evidence="9">Carbohydrate ABC transporter permease</fullName>
    </submittedName>
</protein>
<gene>
    <name evidence="9" type="ORF">DQG23_10210</name>
</gene>
<dbReference type="PANTHER" id="PTHR43744">
    <property type="entry name" value="ABC TRANSPORTER PERMEASE PROTEIN MG189-RELATED-RELATED"/>
    <property type="match status" value="1"/>
</dbReference>
<dbReference type="GO" id="GO:0055085">
    <property type="term" value="P:transmembrane transport"/>
    <property type="evidence" value="ECO:0007669"/>
    <property type="project" value="InterPro"/>
</dbReference>
<organism evidence="9 10">
    <name type="scientific">Paenibacillus contaminans</name>
    <dbReference type="NCBI Taxonomy" id="450362"/>
    <lineage>
        <taxon>Bacteria</taxon>
        <taxon>Bacillati</taxon>
        <taxon>Bacillota</taxon>
        <taxon>Bacilli</taxon>
        <taxon>Bacillales</taxon>
        <taxon>Paenibacillaceae</taxon>
        <taxon>Paenibacillus</taxon>
    </lineage>
</organism>
<dbReference type="RefSeq" id="WP_113030712.1">
    <property type="nucleotide sequence ID" value="NZ_QMFB01000004.1"/>
</dbReference>
<dbReference type="EMBL" id="QMFB01000004">
    <property type="protein sequence ID" value="RAV21622.1"/>
    <property type="molecule type" value="Genomic_DNA"/>
</dbReference>
<feature type="domain" description="ABC transmembrane type-1" evidence="8">
    <location>
        <begin position="73"/>
        <end position="277"/>
    </location>
</feature>
<name>A0A329MPU2_9BACL</name>
<dbReference type="PANTHER" id="PTHR43744:SF9">
    <property type="entry name" value="POLYGALACTURONAN_RHAMNOGALACTURONAN TRANSPORT SYSTEM PERMEASE PROTEIN YTCP"/>
    <property type="match status" value="1"/>
</dbReference>
<dbReference type="Gene3D" id="1.10.3720.10">
    <property type="entry name" value="MetI-like"/>
    <property type="match status" value="1"/>
</dbReference>
<evidence type="ECO:0000256" key="2">
    <source>
        <dbReference type="ARBA" id="ARBA00022448"/>
    </source>
</evidence>
<accession>A0A329MPU2</accession>
<dbReference type="AlphaFoldDB" id="A0A329MPU2"/>
<dbReference type="InterPro" id="IPR000515">
    <property type="entry name" value="MetI-like"/>
</dbReference>
<dbReference type="InterPro" id="IPR035906">
    <property type="entry name" value="MetI-like_sf"/>
</dbReference>
<feature type="transmembrane region" description="Helical" evidence="7">
    <location>
        <begin position="12"/>
        <end position="33"/>
    </location>
</feature>
<proteinExistence type="inferred from homology"/>
<keyword evidence="10" id="KW-1185">Reference proteome</keyword>
<evidence type="ECO:0000259" key="8">
    <source>
        <dbReference type="PROSITE" id="PS50928"/>
    </source>
</evidence>
<evidence type="ECO:0000256" key="4">
    <source>
        <dbReference type="ARBA" id="ARBA00022692"/>
    </source>
</evidence>
<dbReference type="CDD" id="cd06261">
    <property type="entry name" value="TM_PBP2"/>
    <property type="match status" value="1"/>
</dbReference>
<dbReference type="GO" id="GO:0005886">
    <property type="term" value="C:plasma membrane"/>
    <property type="evidence" value="ECO:0007669"/>
    <property type="project" value="UniProtKB-SubCell"/>
</dbReference>
<comment type="similarity">
    <text evidence="7">Belongs to the binding-protein-dependent transport system permease family.</text>
</comment>
<evidence type="ECO:0000256" key="7">
    <source>
        <dbReference type="RuleBase" id="RU363032"/>
    </source>
</evidence>
<keyword evidence="6 7" id="KW-0472">Membrane</keyword>
<keyword evidence="5 7" id="KW-1133">Transmembrane helix</keyword>
<dbReference type="PROSITE" id="PS50928">
    <property type="entry name" value="ABC_TM1"/>
    <property type="match status" value="1"/>
</dbReference>
<feature type="transmembrane region" description="Helical" evidence="7">
    <location>
        <begin position="108"/>
        <end position="128"/>
    </location>
</feature>
<dbReference type="SUPFAM" id="SSF161098">
    <property type="entry name" value="MetI-like"/>
    <property type="match status" value="1"/>
</dbReference>
<feature type="transmembrane region" description="Helical" evidence="7">
    <location>
        <begin position="181"/>
        <end position="202"/>
    </location>
</feature>
<feature type="transmembrane region" description="Helical" evidence="7">
    <location>
        <begin position="261"/>
        <end position="278"/>
    </location>
</feature>
<feature type="transmembrane region" description="Helical" evidence="7">
    <location>
        <begin position="140"/>
        <end position="160"/>
    </location>
</feature>
<feature type="transmembrane region" description="Helical" evidence="7">
    <location>
        <begin position="73"/>
        <end position="96"/>
    </location>
</feature>
<evidence type="ECO:0000256" key="3">
    <source>
        <dbReference type="ARBA" id="ARBA00022475"/>
    </source>
</evidence>
<comment type="caution">
    <text evidence="9">The sequence shown here is derived from an EMBL/GenBank/DDBJ whole genome shotgun (WGS) entry which is preliminary data.</text>
</comment>
<reference evidence="9 10" key="1">
    <citation type="journal article" date="2009" name="Int. J. Syst. Evol. Microbiol.">
        <title>Paenibacillus contaminans sp. nov., isolated from a contaminated laboratory plate.</title>
        <authorList>
            <person name="Chou J.H."/>
            <person name="Lee J.H."/>
            <person name="Lin M.C."/>
            <person name="Chang P.S."/>
            <person name="Arun A.B."/>
            <person name="Young C.C."/>
            <person name="Chen W.M."/>
        </authorList>
    </citation>
    <scope>NUCLEOTIDE SEQUENCE [LARGE SCALE GENOMIC DNA]</scope>
    <source>
        <strain evidence="9 10">CKOBP-6</strain>
    </source>
</reference>
<keyword evidence="4 7" id="KW-0812">Transmembrane</keyword>
<keyword evidence="2 7" id="KW-0813">Transport</keyword>
<dbReference type="OrthoDB" id="9810086at2"/>
<keyword evidence="3" id="KW-1003">Cell membrane</keyword>
<evidence type="ECO:0000256" key="6">
    <source>
        <dbReference type="ARBA" id="ARBA00023136"/>
    </source>
</evidence>
<dbReference type="Proteomes" id="UP000250369">
    <property type="component" value="Unassembled WGS sequence"/>
</dbReference>
<evidence type="ECO:0000313" key="10">
    <source>
        <dbReference type="Proteomes" id="UP000250369"/>
    </source>
</evidence>
<evidence type="ECO:0000256" key="5">
    <source>
        <dbReference type="ARBA" id="ARBA00022989"/>
    </source>
</evidence>